<accession>A0A7V4XUX7</accession>
<evidence type="ECO:0000256" key="2">
    <source>
        <dbReference type="SAM" id="SignalP"/>
    </source>
</evidence>
<gene>
    <name evidence="4" type="ORF">ENW50_13040</name>
</gene>
<dbReference type="PANTHER" id="PTHR42837:SF2">
    <property type="entry name" value="MEMBRANE METALLOPROTEASE ARASP2, CHLOROPLASTIC-RELATED"/>
    <property type="match status" value="1"/>
</dbReference>
<feature type="chain" id="PRO_5031186860" evidence="2">
    <location>
        <begin position="32"/>
        <end position="352"/>
    </location>
</feature>
<comment type="caution">
    <text evidence="4">The sequence shown here is derived from an EMBL/GenBank/DDBJ whole genome shotgun (WGS) entry which is preliminary data.</text>
</comment>
<dbReference type="PROSITE" id="PS51257">
    <property type="entry name" value="PROKAR_LIPOPROTEIN"/>
    <property type="match status" value="1"/>
</dbReference>
<dbReference type="PANTHER" id="PTHR42837">
    <property type="entry name" value="REGULATOR OF SIGMA-E PROTEASE RSEP"/>
    <property type="match status" value="1"/>
</dbReference>
<dbReference type="SMART" id="SM00228">
    <property type="entry name" value="PDZ"/>
    <property type="match status" value="2"/>
</dbReference>
<evidence type="ECO:0000256" key="1">
    <source>
        <dbReference type="ARBA" id="ARBA00001947"/>
    </source>
</evidence>
<dbReference type="GO" id="GO:0016020">
    <property type="term" value="C:membrane"/>
    <property type="evidence" value="ECO:0007669"/>
    <property type="project" value="InterPro"/>
</dbReference>
<dbReference type="Pfam" id="PF17820">
    <property type="entry name" value="PDZ_6"/>
    <property type="match status" value="1"/>
</dbReference>
<feature type="domain" description="PDZ" evidence="3">
    <location>
        <begin position="52"/>
        <end position="134"/>
    </location>
</feature>
<dbReference type="InterPro" id="IPR036034">
    <property type="entry name" value="PDZ_sf"/>
</dbReference>
<name>A0A7V4XUX7_9BACT</name>
<comment type="cofactor">
    <cofactor evidence="1">
        <name>Zn(2+)</name>
        <dbReference type="ChEBI" id="CHEBI:29105"/>
    </cofactor>
</comment>
<dbReference type="EMBL" id="DTKL01000080">
    <property type="protein sequence ID" value="HGY95591.1"/>
    <property type="molecule type" value="Genomic_DNA"/>
</dbReference>
<feature type="signal peptide" evidence="2">
    <location>
        <begin position="1"/>
        <end position="31"/>
    </location>
</feature>
<dbReference type="AlphaFoldDB" id="A0A7V4XUX7"/>
<evidence type="ECO:0000259" key="3">
    <source>
        <dbReference type="PROSITE" id="PS50106"/>
    </source>
</evidence>
<proteinExistence type="predicted"/>
<sequence>MRKAMKSFARRMLAATCGCLMAGGLSCWALAAAHPQNTHSQTNASAAGAAPGYLGVNVRAVNRQMAGALKLKSARGTEIVNVDHDAPAGKVGLCAHDVILAVDGHPVSNEAQLRQILQGTTAGQTIQLRIWRDGKLLNVPVQLASREQVAENAWPEGSFVVDEFPVRPDAIPMPFPKDFGPNVNLHEFAMLGSDGLDVEPLSRQLAQFFGASKGMGLLVRDVEPNSPAAAAGLKAGDVITAANGLPAASLQAWLMVVSQNQGKPVELRILRNHRVRTIRYTPGGQAHQSALRTMQGNGGPSLEVPAEVLTAMQEAAPELEQAVLALEQLHPVLVERAKPCPEAGGLPAQVWN</sequence>
<feature type="domain" description="PDZ" evidence="3">
    <location>
        <begin position="182"/>
        <end position="273"/>
    </location>
</feature>
<dbReference type="GO" id="GO:0004222">
    <property type="term" value="F:metalloendopeptidase activity"/>
    <property type="evidence" value="ECO:0007669"/>
    <property type="project" value="InterPro"/>
</dbReference>
<dbReference type="Gene3D" id="2.30.42.10">
    <property type="match status" value="2"/>
</dbReference>
<dbReference type="Pfam" id="PF13180">
    <property type="entry name" value="PDZ_2"/>
    <property type="match status" value="1"/>
</dbReference>
<dbReference type="InterPro" id="IPR001478">
    <property type="entry name" value="PDZ"/>
</dbReference>
<dbReference type="PROSITE" id="PS50106">
    <property type="entry name" value="PDZ"/>
    <property type="match status" value="2"/>
</dbReference>
<dbReference type="GO" id="GO:0006508">
    <property type="term" value="P:proteolysis"/>
    <property type="evidence" value="ECO:0007669"/>
    <property type="project" value="InterPro"/>
</dbReference>
<organism evidence="4">
    <name type="scientific">Acidobacterium capsulatum</name>
    <dbReference type="NCBI Taxonomy" id="33075"/>
    <lineage>
        <taxon>Bacteria</taxon>
        <taxon>Pseudomonadati</taxon>
        <taxon>Acidobacteriota</taxon>
        <taxon>Terriglobia</taxon>
        <taxon>Terriglobales</taxon>
        <taxon>Acidobacteriaceae</taxon>
        <taxon>Acidobacterium</taxon>
    </lineage>
</organism>
<reference evidence="4" key="1">
    <citation type="journal article" date="2020" name="mSystems">
        <title>Genome- and Community-Level Interaction Insights into Carbon Utilization and Element Cycling Functions of Hydrothermarchaeota in Hydrothermal Sediment.</title>
        <authorList>
            <person name="Zhou Z."/>
            <person name="Liu Y."/>
            <person name="Xu W."/>
            <person name="Pan J."/>
            <person name="Luo Z.H."/>
            <person name="Li M."/>
        </authorList>
    </citation>
    <scope>NUCLEOTIDE SEQUENCE [LARGE SCALE GENOMIC DNA]</scope>
    <source>
        <strain evidence="4">SpSt-855</strain>
    </source>
</reference>
<dbReference type="InterPro" id="IPR041489">
    <property type="entry name" value="PDZ_6"/>
</dbReference>
<dbReference type="InterPro" id="IPR004387">
    <property type="entry name" value="Pept_M50_Zn"/>
</dbReference>
<protein>
    <submittedName>
        <fullName evidence="4">PDZ domain-containing protein</fullName>
    </submittedName>
</protein>
<evidence type="ECO:0000313" key="4">
    <source>
        <dbReference type="EMBL" id="HGY95591.1"/>
    </source>
</evidence>
<keyword evidence="2" id="KW-0732">Signal</keyword>
<dbReference type="SUPFAM" id="SSF50156">
    <property type="entry name" value="PDZ domain-like"/>
    <property type="match status" value="2"/>
</dbReference>